<reference evidence="2" key="1">
    <citation type="submission" date="2022-05" db="EMBL/GenBank/DDBJ databases">
        <title>A methanotrophic Mycobacterium dominates a cave microbial ecosystem.</title>
        <authorList>
            <person name="Van Spanning R.J.M."/>
            <person name="Guan Q."/>
            <person name="Melkonian C."/>
            <person name="Gallant J."/>
            <person name="Polerecky L."/>
            <person name="Flot J.-F."/>
            <person name="Brandt B.W."/>
            <person name="Braster M."/>
            <person name="Iturbe Espinoza P."/>
            <person name="Aerts J."/>
            <person name="Meima-Franke M."/>
            <person name="Piersma S.R."/>
            <person name="Bunduc C."/>
            <person name="Ummels R."/>
            <person name="Pain A."/>
            <person name="Fleming E.J."/>
            <person name="van der Wel N."/>
            <person name="Gherman V.D."/>
            <person name="Sarbu S.M."/>
            <person name="Bodelier P.L.E."/>
            <person name="Bitter W."/>
        </authorList>
    </citation>
    <scope>NUCLEOTIDE SEQUENCE</scope>
    <source>
        <strain evidence="2">Sulfur Cave</strain>
    </source>
</reference>
<name>A0ABY4QHU1_9MYCO</name>
<protein>
    <submittedName>
        <fullName evidence="2">Uncharacterized protein</fullName>
    </submittedName>
</protein>
<evidence type="ECO:0000256" key="1">
    <source>
        <dbReference type="SAM" id="MobiDB-lite"/>
    </source>
</evidence>
<evidence type="ECO:0000313" key="3">
    <source>
        <dbReference type="Proteomes" id="UP001056610"/>
    </source>
</evidence>
<feature type="region of interest" description="Disordered" evidence="1">
    <location>
        <begin position="75"/>
        <end position="103"/>
    </location>
</feature>
<sequence length="103" mass="11179">MALYQNAFIAVMAVSWVISHGQKWGIPAPPAPQPQPVVINNSNVVGAIVSFVQKRREEARRQIAARADAECRASLEGNPAGTYGQYPPPPLPEPDHWLPPSVT</sequence>
<dbReference type="RefSeq" id="WP_249762822.1">
    <property type="nucleotide sequence ID" value="NZ_CP097320.1"/>
</dbReference>
<organism evidence="2 3">
    <name type="scientific">Candidatus Mycobacterium methanotrophicum</name>
    <dbReference type="NCBI Taxonomy" id="2943498"/>
    <lineage>
        <taxon>Bacteria</taxon>
        <taxon>Bacillati</taxon>
        <taxon>Actinomycetota</taxon>
        <taxon>Actinomycetes</taxon>
        <taxon>Mycobacteriales</taxon>
        <taxon>Mycobacteriaceae</taxon>
        <taxon>Mycobacterium</taxon>
    </lineage>
</organism>
<proteinExistence type="predicted"/>
<dbReference type="Proteomes" id="UP001056610">
    <property type="component" value="Chromosome"/>
</dbReference>
<keyword evidence="3" id="KW-1185">Reference proteome</keyword>
<dbReference type="EMBL" id="CP097320">
    <property type="protein sequence ID" value="UQX09787.1"/>
    <property type="molecule type" value="Genomic_DNA"/>
</dbReference>
<evidence type="ECO:0000313" key="2">
    <source>
        <dbReference type="EMBL" id="UQX09787.1"/>
    </source>
</evidence>
<accession>A0ABY4QHU1</accession>
<gene>
    <name evidence="2" type="ORF">M5I08_15955</name>
</gene>